<dbReference type="Gene3D" id="3.40.50.1820">
    <property type="entry name" value="alpha/beta hydrolase"/>
    <property type="match status" value="1"/>
</dbReference>
<evidence type="ECO:0000256" key="1">
    <source>
        <dbReference type="ARBA" id="ARBA00010515"/>
    </source>
</evidence>
<evidence type="ECO:0000259" key="3">
    <source>
        <dbReference type="Pfam" id="PF07859"/>
    </source>
</evidence>
<evidence type="ECO:0000313" key="5">
    <source>
        <dbReference type="Proteomes" id="UP000002785"/>
    </source>
</evidence>
<organism evidence="4 5">
    <name type="scientific">Streptomyces sviceus (strain ATCC 29083 / DSM 924 / JCM 4929 / NBRC 13980 / NCIMB 11184 / NRRL 5439 / UC 5370)</name>
    <dbReference type="NCBI Taxonomy" id="463191"/>
    <lineage>
        <taxon>Bacteria</taxon>
        <taxon>Bacillati</taxon>
        <taxon>Actinomycetota</taxon>
        <taxon>Actinomycetes</taxon>
        <taxon>Kitasatosporales</taxon>
        <taxon>Streptomycetaceae</taxon>
        <taxon>Streptomyces</taxon>
    </lineage>
</organism>
<dbReference type="PANTHER" id="PTHR48081">
    <property type="entry name" value="AB HYDROLASE SUPERFAMILY PROTEIN C4A8.06C"/>
    <property type="match status" value="1"/>
</dbReference>
<dbReference type="AlphaFoldDB" id="B5HTW9"/>
<dbReference type="FunFam" id="3.40.50.1820:FF:000089">
    <property type="entry name" value="Alpha/beta hydrolase"/>
    <property type="match status" value="1"/>
</dbReference>
<dbReference type="Pfam" id="PF07859">
    <property type="entry name" value="Abhydrolase_3"/>
    <property type="match status" value="1"/>
</dbReference>
<reference evidence="4" key="1">
    <citation type="submission" date="2009-10" db="EMBL/GenBank/DDBJ databases">
        <title>The genome sequence of Streptomyces sviceus strain ATCC 29083.</title>
        <authorList>
            <consortium name="The Broad Institute Genome Sequencing Platform"/>
            <consortium name="Broad Institute Microbial Sequencing Center"/>
            <person name="Fischbach M."/>
            <person name="Godfrey P."/>
            <person name="Ward D."/>
            <person name="Young S."/>
            <person name="Zeng Q."/>
            <person name="Koehrsen M."/>
            <person name="Alvarado L."/>
            <person name="Berlin A.M."/>
            <person name="Bochicchio J."/>
            <person name="Borenstein D."/>
            <person name="Chapman S.B."/>
            <person name="Chen Z."/>
            <person name="Engels R."/>
            <person name="Freedman E."/>
            <person name="Gellesch M."/>
            <person name="Goldberg J."/>
            <person name="Griggs A."/>
            <person name="Gujja S."/>
            <person name="Heilman E.R."/>
            <person name="Heiman D.I."/>
            <person name="Hepburn T.A."/>
            <person name="Howarth C."/>
            <person name="Jen D."/>
            <person name="Larson L."/>
            <person name="Lewis B."/>
            <person name="Mehta T."/>
            <person name="Park D."/>
            <person name="Pearson M."/>
            <person name="Richards J."/>
            <person name="Roberts A."/>
            <person name="Saif S."/>
            <person name="Shea T.D."/>
            <person name="Shenoy N."/>
            <person name="Sisk P."/>
            <person name="Stolte C."/>
            <person name="Sykes S.N."/>
            <person name="Thomson T."/>
            <person name="Walk T."/>
            <person name="White J."/>
            <person name="Yandava C."/>
            <person name="Straight P."/>
            <person name="Clardy J."/>
            <person name="Hung D."/>
            <person name="Kolter R."/>
            <person name="Mekalanos J."/>
            <person name="Walker S."/>
            <person name="Walsh C.T."/>
            <person name="Wieland-Brown L.C."/>
            <person name="Haas B."/>
            <person name="Nusbaum C."/>
            <person name="Birren B."/>
        </authorList>
    </citation>
    <scope>NUCLEOTIDE SEQUENCE [LARGE SCALE GENOMIC DNA]</scope>
    <source>
        <strain evidence="4">ATCC 29083</strain>
    </source>
</reference>
<feature type="domain" description="Alpha/beta hydrolase fold-3" evidence="3">
    <location>
        <begin position="81"/>
        <end position="287"/>
    </location>
</feature>
<dbReference type="InterPro" id="IPR013094">
    <property type="entry name" value="AB_hydrolase_3"/>
</dbReference>
<evidence type="ECO:0000313" key="4">
    <source>
        <dbReference type="EMBL" id="EDY56251.1"/>
    </source>
</evidence>
<dbReference type="EMBL" id="CM000951">
    <property type="protein sequence ID" value="EDY56251.1"/>
    <property type="molecule type" value="Genomic_DNA"/>
</dbReference>
<dbReference type="HOGENOM" id="CLU_012494_6_4_11"/>
<dbReference type="InterPro" id="IPR050300">
    <property type="entry name" value="GDXG_lipolytic_enzyme"/>
</dbReference>
<dbReference type="SUPFAM" id="SSF53474">
    <property type="entry name" value="alpha/beta-Hydrolases"/>
    <property type="match status" value="1"/>
</dbReference>
<evidence type="ECO:0000256" key="2">
    <source>
        <dbReference type="ARBA" id="ARBA00022801"/>
    </source>
</evidence>
<dbReference type="GO" id="GO:0016787">
    <property type="term" value="F:hydrolase activity"/>
    <property type="evidence" value="ECO:0007669"/>
    <property type="project" value="UniProtKB-KW"/>
</dbReference>
<keyword evidence="2" id="KW-0378">Hydrolase</keyword>
<keyword evidence="5" id="KW-1185">Reference proteome</keyword>
<dbReference type="eggNOG" id="COG0657">
    <property type="taxonomic scope" value="Bacteria"/>
</dbReference>
<dbReference type="InterPro" id="IPR029058">
    <property type="entry name" value="AB_hydrolase_fold"/>
</dbReference>
<gene>
    <name evidence="4" type="ORF">SSEG_02667</name>
</gene>
<name>B5HTW9_STRX2</name>
<proteinExistence type="inferred from homology"/>
<comment type="similarity">
    <text evidence="1">Belongs to the 'GDXG' lipolytic enzyme family.</text>
</comment>
<dbReference type="PANTHER" id="PTHR48081:SF8">
    <property type="entry name" value="ALPHA_BETA HYDROLASE FOLD-3 DOMAIN-CONTAINING PROTEIN-RELATED"/>
    <property type="match status" value="1"/>
</dbReference>
<sequence>MPLHPVVEGIRKFRMATGFTPLYTMSVEEARKADSETEAEIWEWIKQPEEIFDLDIEGPVGPLTLRVYRPQKECDEPLPVLVYFFGGGFVVGSLDTSEAICRALAAMVPCVVVSVGYRLAPEHPFPAATEDCYAAVQWVAENASRFGADGERIAVAGDSNGGTLAAAISLMARDADGPRISAQVLIYPAMHHGSATDSMRDNKDPMFFNGHSVPWFWNLYLADPADGASPYASPLNATDHSGLPAALMITAEFCPLRDEGEAYANILSAANVPVEYRRYEDLPHGFMSMAAVLDKAREALDEIVAFLRRRLTVADMEETVSTADRSNDSHA</sequence>
<dbReference type="Proteomes" id="UP000002785">
    <property type="component" value="Chromosome"/>
</dbReference>
<protein>
    <submittedName>
        <fullName evidence="4">Acetyl esterase</fullName>
    </submittedName>
</protein>
<accession>B5HTW9</accession>
<dbReference type="OrthoDB" id="128186at2"/>